<reference evidence="8" key="1">
    <citation type="journal article" date="2019" name="Int. J. Syst. Evol. Microbiol.">
        <title>The Global Catalogue of Microorganisms (GCM) 10K type strain sequencing project: providing services to taxonomists for standard genome sequencing and annotation.</title>
        <authorList>
            <consortium name="The Broad Institute Genomics Platform"/>
            <consortium name="The Broad Institute Genome Sequencing Center for Infectious Disease"/>
            <person name="Wu L."/>
            <person name="Ma J."/>
        </authorList>
    </citation>
    <scope>NUCLEOTIDE SEQUENCE [LARGE SCALE GENOMIC DNA]</scope>
    <source>
        <strain evidence="8">KCTC 33676</strain>
    </source>
</reference>
<comment type="catalytic activity">
    <reaction evidence="4">
        <text>glycine + O2 + H2O = glyoxylate + H2O2 + NH4(+)</text>
        <dbReference type="Rhea" id="RHEA:11532"/>
        <dbReference type="ChEBI" id="CHEBI:15377"/>
        <dbReference type="ChEBI" id="CHEBI:15379"/>
        <dbReference type="ChEBI" id="CHEBI:16240"/>
        <dbReference type="ChEBI" id="CHEBI:28938"/>
        <dbReference type="ChEBI" id="CHEBI:36655"/>
        <dbReference type="ChEBI" id="CHEBI:57305"/>
        <dbReference type="EC" id="1.4.3.19"/>
    </reaction>
</comment>
<dbReference type="PROSITE" id="PS51257">
    <property type="entry name" value="PROKAR_LIPOPROTEIN"/>
    <property type="match status" value="1"/>
</dbReference>
<feature type="domain" description="FAD dependent oxidoreductase" evidence="6">
    <location>
        <begin position="5"/>
        <end position="349"/>
    </location>
</feature>
<comment type="pathway">
    <text evidence="1">Cofactor biosynthesis; thiamine diphosphate biosynthesis.</text>
</comment>
<dbReference type="PANTHER" id="PTHR13847:SF289">
    <property type="entry name" value="GLYCINE OXIDASE"/>
    <property type="match status" value="1"/>
</dbReference>
<dbReference type="InterPro" id="IPR012727">
    <property type="entry name" value="Gly_oxidase_ThiO"/>
</dbReference>
<evidence type="ECO:0000256" key="5">
    <source>
        <dbReference type="ARBA" id="ARBA00050018"/>
    </source>
</evidence>
<gene>
    <name evidence="7" type="primary">thiO</name>
    <name evidence="7" type="ORF">ACFSUC_13525</name>
</gene>
<dbReference type="InterPro" id="IPR036188">
    <property type="entry name" value="FAD/NAD-bd_sf"/>
</dbReference>
<accession>A0ABW5RCB0</accession>
<name>A0ABW5RCB0_9BACL</name>
<evidence type="ECO:0000256" key="4">
    <source>
        <dbReference type="ARBA" id="ARBA00049872"/>
    </source>
</evidence>
<evidence type="ECO:0000256" key="3">
    <source>
        <dbReference type="ARBA" id="ARBA00023002"/>
    </source>
</evidence>
<dbReference type="Gene3D" id="3.50.50.60">
    <property type="entry name" value="FAD/NAD(P)-binding domain"/>
    <property type="match status" value="1"/>
</dbReference>
<dbReference type="EMBL" id="JBHUMM010000042">
    <property type="protein sequence ID" value="MFD2672583.1"/>
    <property type="molecule type" value="Genomic_DNA"/>
</dbReference>
<dbReference type="SUPFAM" id="SSF54373">
    <property type="entry name" value="FAD-linked reductases, C-terminal domain"/>
    <property type="match status" value="1"/>
</dbReference>
<dbReference type="PANTHER" id="PTHR13847">
    <property type="entry name" value="SARCOSINE DEHYDROGENASE-RELATED"/>
    <property type="match status" value="1"/>
</dbReference>
<dbReference type="SUPFAM" id="SSF51905">
    <property type="entry name" value="FAD/NAD(P)-binding domain"/>
    <property type="match status" value="1"/>
</dbReference>
<dbReference type="Pfam" id="PF01266">
    <property type="entry name" value="DAO"/>
    <property type="match status" value="1"/>
</dbReference>
<keyword evidence="8" id="KW-1185">Reference proteome</keyword>
<keyword evidence="3 7" id="KW-0560">Oxidoreductase</keyword>
<evidence type="ECO:0000313" key="7">
    <source>
        <dbReference type="EMBL" id="MFD2672583.1"/>
    </source>
</evidence>
<proteinExistence type="predicted"/>
<evidence type="ECO:0000256" key="2">
    <source>
        <dbReference type="ARBA" id="ARBA00022977"/>
    </source>
</evidence>
<organism evidence="7 8">
    <name type="scientific">Marinicrinis sediminis</name>
    <dbReference type="NCBI Taxonomy" id="1652465"/>
    <lineage>
        <taxon>Bacteria</taxon>
        <taxon>Bacillati</taxon>
        <taxon>Bacillota</taxon>
        <taxon>Bacilli</taxon>
        <taxon>Bacillales</taxon>
        <taxon>Paenibacillaceae</taxon>
    </lineage>
</organism>
<dbReference type="NCBIfam" id="TIGR02352">
    <property type="entry name" value="thiamin_ThiO"/>
    <property type="match status" value="1"/>
</dbReference>
<dbReference type="EC" id="1.4.3.19" evidence="5"/>
<evidence type="ECO:0000313" key="8">
    <source>
        <dbReference type="Proteomes" id="UP001597497"/>
    </source>
</evidence>
<sequence>MVKQIVIVGGGIIGLSCAFELAMRGHAVTIVEQGECGGQASGAAAGMLTPYSENVEQADPFFLFSQESLRLYPEWIRQIGRFSQIDAQYRQSGSLNVVFHQADLLPMEKRLHWQRQYGLEAEIVEGERLRKLEPALSPSIQAAVHVPEEAHLYAPSYARALKDACEKAGVQICEHEQVTGWKQDARTLITRSDRNIPYEQLLICSGAWTGMFAEALSLELPVYPIRGQICAFPQREEAPVHHIVFSSQGYMVAKDNGSFVIGASEDVAGFCTDVTEQGIERLCRWSRKVFPHLNQLEPHFSWAGLRPATQDGFPLLGWADQEKGIAIAAGHYRNGILLSPVTAQSAADLLEGEANRGALYRQAFEPQRFTSSISSPAGFSSVY</sequence>
<evidence type="ECO:0000256" key="1">
    <source>
        <dbReference type="ARBA" id="ARBA00004948"/>
    </source>
</evidence>
<evidence type="ECO:0000259" key="6">
    <source>
        <dbReference type="Pfam" id="PF01266"/>
    </source>
</evidence>
<comment type="caution">
    <text evidence="7">The sequence shown here is derived from an EMBL/GenBank/DDBJ whole genome shotgun (WGS) entry which is preliminary data.</text>
</comment>
<keyword evidence="2" id="KW-0784">Thiamine biosynthesis</keyword>
<protein>
    <recommendedName>
        <fullName evidence="5">glycine oxidase</fullName>
        <ecNumber evidence="5">1.4.3.19</ecNumber>
    </recommendedName>
</protein>
<dbReference type="GO" id="GO:0043799">
    <property type="term" value="F:glycine oxidase activity"/>
    <property type="evidence" value="ECO:0007669"/>
    <property type="project" value="UniProtKB-EC"/>
</dbReference>
<dbReference type="RefSeq" id="WP_379930147.1">
    <property type="nucleotide sequence ID" value="NZ_JBHUMM010000042.1"/>
</dbReference>
<dbReference type="Gene3D" id="3.30.9.10">
    <property type="entry name" value="D-Amino Acid Oxidase, subunit A, domain 2"/>
    <property type="match status" value="1"/>
</dbReference>
<dbReference type="InterPro" id="IPR006076">
    <property type="entry name" value="FAD-dep_OxRdtase"/>
</dbReference>
<dbReference type="Proteomes" id="UP001597497">
    <property type="component" value="Unassembled WGS sequence"/>
</dbReference>